<reference evidence="15" key="1">
    <citation type="submission" date="2025-05" db="UniProtKB">
        <authorList>
            <consortium name="EnsemblMetazoa"/>
        </authorList>
    </citation>
    <scope>IDENTIFICATION</scope>
</reference>
<keyword evidence="14" id="KW-1133">Transmembrane helix</keyword>
<dbReference type="Gene3D" id="1.10.630.10">
    <property type="entry name" value="Cytochrome P450"/>
    <property type="match status" value="1"/>
</dbReference>
<evidence type="ECO:0000256" key="4">
    <source>
        <dbReference type="ARBA" id="ARBA00010617"/>
    </source>
</evidence>
<dbReference type="InterPro" id="IPR001128">
    <property type="entry name" value="Cyt_P450"/>
</dbReference>
<dbReference type="EnsemblMetazoa" id="XM_050656600.1">
    <property type="protein sequence ID" value="XP_050512557.1"/>
    <property type="gene ID" value="LOC114326066"/>
</dbReference>
<keyword evidence="14" id="KW-0812">Transmembrane</keyword>
<dbReference type="Pfam" id="PF00067">
    <property type="entry name" value="p450"/>
    <property type="match status" value="1"/>
</dbReference>
<dbReference type="PRINTS" id="PR00463">
    <property type="entry name" value="EP450I"/>
</dbReference>
<dbReference type="PRINTS" id="PR00385">
    <property type="entry name" value="P450"/>
</dbReference>
<comment type="cofactor">
    <cofactor evidence="1">
        <name>heme</name>
        <dbReference type="ChEBI" id="CHEBI:30413"/>
    </cofactor>
</comment>
<dbReference type="PANTHER" id="PTHR24292:SF100">
    <property type="entry name" value="CYTOCHROME P450 6A16, ISOFORM B-RELATED"/>
    <property type="match status" value="1"/>
</dbReference>
<dbReference type="Proteomes" id="UP001652700">
    <property type="component" value="Unplaced"/>
</dbReference>
<evidence type="ECO:0000256" key="6">
    <source>
        <dbReference type="ARBA" id="ARBA00022723"/>
    </source>
</evidence>
<evidence type="ECO:0000256" key="10">
    <source>
        <dbReference type="ARBA" id="ARBA00023004"/>
    </source>
</evidence>
<keyword evidence="12 14" id="KW-0472">Membrane</keyword>
<evidence type="ECO:0000256" key="9">
    <source>
        <dbReference type="ARBA" id="ARBA00023002"/>
    </source>
</evidence>
<dbReference type="SUPFAM" id="SSF48264">
    <property type="entry name" value="Cytochrome P450"/>
    <property type="match status" value="1"/>
</dbReference>
<evidence type="ECO:0000313" key="15">
    <source>
        <dbReference type="EnsemblMetazoa" id="XP_050512557.1"/>
    </source>
</evidence>
<comment type="subcellular location">
    <subcellularLocation>
        <location evidence="3">Endoplasmic reticulum membrane</location>
        <topology evidence="3">Peripheral membrane protein</topology>
    </subcellularLocation>
    <subcellularLocation>
        <location evidence="2">Microsome membrane</location>
        <topology evidence="2">Peripheral membrane protein</topology>
    </subcellularLocation>
</comment>
<keyword evidence="9 13" id="KW-0560">Oxidoreductase</keyword>
<keyword evidence="5 13" id="KW-0349">Heme</keyword>
<evidence type="ECO:0000256" key="7">
    <source>
        <dbReference type="ARBA" id="ARBA00022824"/>
    </source>
</evidence>
<evidence type="ECO:0000256" key="3">
    <source>
        <dbReference type="ARBA" id="ARBA00004406"/>
    </source>
</evidence>
<keyword evidence="6 13" id="KW-0479">Metal-binding</keyword>
<organism evidence="15 16">
    <name type="scientific">Diabrotica virgifera virgifera</name>
    <name type="common">western corn rootworm</name>
    <dbReference type="NCBI Taxonomy" id="50390"/>
    <lineage>
        <taxon>Eukaryota</taxon>
        <taxon>Metazoa</taxon>
        <taxon>Ecdysozoa</taxon>
        <taxon>Arthropoda</taxon>
        <taxon>Hexapoda</taxon>
        <taxon>Insecta</taxon>
        <taxon>Pterygota</taxon>
        <taxon>Neoptera</taxon>
        <taxon>Endopterygota</taxon>
        <taxon>Coleoptera</taxon>
        <taxon>Polyphaga</taxon>
        <taxon>Cucujiformia</taxon>
        <taxon>Chrysomeloidea</taxon>
        <taxon>Chrysomelidae</taxon>
        <taxon>Galerucinae</taxon>
        <taxon>Diabroticina</taxon>
        <taxon>Diabroticites</taxon>
        <taxon>Diabrotica</taxon>
    </lineage>
</organism>
<evidence type="ECO:0000256" key="5">
    <source>
        <dbReference type="ARBA" id="ARBA00022617"/>
    </source>
</evidence>
<evidence type="ECO:0000256" key="11">
    <source>
        <dbReference type="ARBA" id="ARBA00023033"/>
    </source>
</evidence>
<sequence length="528" mass="60260">MKSWVIGSKAFSNSIMSPSLSYQVTVNMSIVTNSSLINFLIVIATIVFTATIYIKYKYSYWKRKGIVQLKPTFPYGNHGSALPRGIALGGIVKRFYDEFKKQGLKVGGVYMGLSPYLVVVDPEYAKDILTIDFQYFTDRGIYINKNNPISVNILSQEGAEWRESRAKFTNIFTSAKMKYFFETLKRSSEELRTSLKQFVDSNKDLDIFETIACYTTDIIGDVIYGIEAGSFKPEGAIIRRLGNELFGQFTLMDQLKLFITICYPGIAKILNISQIQEHIGSFFIKFFKDAMEYREANNIKRADFLELLIEMKKAGVKLTDEEMGSQAFLFFAAGFETSSMSSSLTLMELALHQDIQDKVREEIHAALKKHNGQVSYEMLKELTLLDKAFNETVRRYPPLSAITRTCVKDYKFRNSDISIEKGTPVILPLIGYHANPDYYPDPLKWDINRFQDKNEKHVGFYPFGDGPRNCIGSRFGIMQVRLGLVSVLRDYKVTVSPNTKLPLKFHENTFVTNTIDPVLLRIESVKKD</sequence>
<protein>
    <recommendedName>
        <fullName evidence="17">Cytochrome P450 6a14</fullName>
    </recommendedName>
</protein>
<accession>A0ABM5KQT9</accession>
<dbReference type="InterPro" id="IPR050476">
    <property type="entry name" value="Insect_CytP450_Detox"/>
</dbReference>
<keyword evidence="16" id="KW-1185">Reference proteome</keyword>
<proteinExistence type="inferred from homology"/>
<dbReference type="GeneID" id="114326066"/>
<comment type="similarity">
    <text evidence="4 13">Belongs to the cytochrome P450 family.</text>
</comment>
<dbReference type="PROSITE" id="PS00086">
    <property type="entry name" value="CYTOCHROME_P450"/>
    <property type="match status" value="1"/>
</dbReference>
<dbReference type="InterPro" id="IPR036396">
    <property type="entry name" value="Cyt_P450_sf"/>
</dbReference>
<keyword evidence="7" id="KW-0256">Endoplasmic reticulum</keyword>
<dbReference type="RefSeq" id="XP_050512557.1">
    <property type="nucleotide sequence ID" value="XM_050656600.1"/>
</dbReference>
<evidence type="ECO:0000256" key="14">
    <source>
        <dbReference type="SAM" id="Phobius"/>
    </source>
</evidence>
<keyword evidence="10 13" id="KW-0408">Iron</keyword>
<evidence type="ECO:0000256" key="12">
    <source>
        <dbReference type="ARBA" id="ARBA00023136"/>
    </source>
</evidence>
<dbReference type="CDD" id="cd11056">
    <property type="entry name" value="CYP6-like"/>
    <property type="match status" value="1"/>
</dbReference>
<dbReference type="InterPro" id="IPR017972">
    <property type="entry name" value="Cyt_P450_CS"/>
</dbReference>
<evidence type="ECO:0000256" key="13">
    <source>
        <dbReference type="RuleBase" id="RU000461"/>
    </source>
</evidence>
<keyword evidence="11 13" id="KW-0503">Monooxygenase</keyword>
<dbReference type="PANTHER" id="PTHR24292">
    <property type="entry name" value="CYTOCHROME P450"/>
    <property type="match status" value="1"/>
</dbReference>
<name>A0ABM5KQT9_DIAVI</name>
<evidence type="ECO:0000313" key="16">
    <source>
        <dbReference type="Proteomes" id="UP001652700"/>
    </source>
</evidence>
<evidence type="ECO:0000256" key="2">
    <source>
        <dbReference type="ARBA" id="ARBA00004174"/>
    </source>
</evidence>
<evidence type="ECO:0008006" key="17">
    <source>
        <dbReference type="Google" id="ProtNLM"/>
    </source>
</evidence>
<keyword evidence="8" id="KW-0492">Microsome</keyword>
<evidence type="ECO:0000256" key="1">
    <source>
        <dbReference type="ARBA" id="ARBA00001971"/>
    </source>
</evidence>
<feature type="transmembrane region" description="Helical" evidence="14">
    <location>
        <begin position="36"/>
        <end position="54"/>
    </location>
</feature>
<evidence type="ECO:0000256" key="8">
    <source>
        <dbReference type="ARBA" id="ARBA00022848"/>
    </source>
</evidence>
<dbReference type="InterPro" id="IPR002401">
    <property type="entry name" value="Cyt_P450_E_grp-I"/>
</dbReference>